<gene>
    <name evidence="2" type="ORF">MNBD_GAMMA15-2276</name>
</gene>
<dbReference type="GO" id="GO:0010181">
    <property type="term" value="F:FMN binding"/>
    <property type="evidence" value="ECO:0007669"/>
    <property type="project" value="InterPro"/>
</dbReference>
<evidence type="ECO:0000259" key="1">
    <source>
        <dbReference type="SMART" id="SM00900"/>
    </source>
</evidence>
<reference evidence="2" key="1">
    <citation type="submission" date="2018-06" db="EMBL/GenBank/DDBJ databases">
        <authorList>
            <person name="Zhirakovskaya E."/>
        </authorList>
    </citation>
    <scope>NUCLEOTIDE SEQUENCE</scope>
</reference>
<feature type="domain" description="FMN-binding" evidence="1">
    <location>
        <begin position="86"/>
        <end position="166"/>
    </location>
</feature>
<accession>A0A3B0YXE6</accession>
<name>A0A3B0YXE6_9ZZZZ</name>
<evidence type="ECO:0000313" key="2">
    <source>
        <dbReference type="EMBL" id="VAW73066.1"/>
    </source>
</evidence>
<dbReference type="GO" id="GO:0016020">
    <property type="term" value="C:membrane"/>
    <property type="evidence" value="ECO:0007669"/>
    <property type="project" value="InterPro"/>
</dbReference>
<dbReference type="Pfam" id="PF04205">
    <property type="entry name" value="FMN_bind"/>
    <property type="match status" value="1"/>
</dbReference>
<organism evidence="2">
    <name type="scientific">hydrothermal vent metagenome</name>
    <dbReference type="NCBI Taxonomy" id="652676"/>
    <lineage>
        <taxon>unclassified sequences</taxon>
        <taxon>metagenomes</taxon>
        <taxon>ecological metagenomes</taxon>
    </lineage>
</organism>
<proteinExistence type="predicted"/>
<dbReference type="SMART" id="SM00900">
    <property type="entry name" value="FMN_bind"/>
    <property type="match status" value="1"/>
</dbReference>
<sequence length="178" mass="20493">MRPTSLRFFVLLSLMPLLVWARGTYQEPQDFLSDSFDGQAPEASIVWLIGERKLAAREILGHDYSSLRVRYWRKENRSAWILEEIGKDHPITMGVVIQDGRLERIKVLVFRESRGWEIRHPFFTRQFQDARLNNDGRLDRSIDGISGATLSVRAMKKIATLALYLDSTTGKQDVETAP</sequence>
<dbReference type="AlphaFoldDB" id="A0A3B0YXE6"/>
<dbReference type="EMBL" id="UOFN01000012">
    <property type="protein sequence ID" value="VAW73066.1"/>
    <property type="molecule type" value="Genomic_DNA"/>
</dbReference>
<protein>
    <recommendedName>
        <fullName evidence="1">FMN-binding domain-containing protein</fullName>
    </recommendedName>
</protein>
<dbReference type="InterPro" id="IPR007329">
    <property type="entry name" value="FMN-bd"/>
</dbReference>